<keyword evidence="1 3" id="KW-0489">Methyltransferase</keyword>
<dbReference type="PANTHER" id="PTHR36112:SF1">
    <property type="entry name" value="RIBOSOMAL RNA SMALL SUBUNIT METHYLTRANSFERASE J"/>
    <property type="match status" value="1"/>
</dbReference>
<dbReference type="Pfam" id="PF04445">
    <property type="entry name" value="SAM_MT"/>
    <property type="match status" value="1"/>
</dbReference>
<comment type="caution">
    <text evidence="3">The sequence shown here is derived from an EMBL/GenBank/DDBJ whole genome shotgun (WGS) entry which is preliminary data.</text>
</comment>
<dbReference type="GO" id="GO:0008990">
    <property type="term" value="F:rRNA (guanine-N2-)-methyltransferase activity"/>
    <property type="evidence" value="ECO:0007669"/>
    <property type="project" value="UniProtKB-UniRule"/>
</dbReference>
<evidence type="ECO:0000313" key="5">
    <source>
        <dbReference type="Proteomes" id="UP000094869"/>
    </source>
</evidence>
<dbReference type="Gene3D" id="3.40.50.150">
    <property type="entry name" value="Vaccinia Virus protein VP39"/>
    <property type="match status" value="1"/>
</dbReference>
<feature type="binding site" evidence="1">
    <location>
        <begin position="124"/>
        <end position="125"/>
    </location>
    <ligand>
        <name>S-adenosyl-L-methionine</name>
        <dbReference type="ChEBI" id="CHEBI:59789"/>
    </ligand>
</feature>
<dbReference type="GO" id="GO:0005737">
    <property type="term" value="C:cytoplasm"/>
    <property type="evidence" value="ECO:0007669"/>
    <property type="project" value="UniProtKB-SubCell"/>
</dbReference>
<dbReference type="Proteomes" id="UP000094271">
    <property type="component" value="Unassembled WGS sequence"/>
</dbReference>
<evidence type="ECO:0000313" key="2">
    <source>
        <dbReference type="EMBL" id="ODR44502.1"/>
    </source>
</evidence>
<dbReference type="EMBL" id="MEHD01000055">
    <property type="protein sequence ID" value="ODR44502.1"/>
    <property type="molecule type" value="Genomic_DNA"/>
</dbReference>
<dbReference type="EC" id="2.1.1.242" evidence="1"/>
<keyword evidence="1" id="KW-0949">S-adenosyl-L-methionine</keyword>
<evidence type="ECO:0000256" key="1">
    <source>
        <dbReference type="HAMAP-Rule" id="MF_01523"/>
    </source>
</evidence>
<dbReference type="OrthoDB" id="3191794at2"/>
<comment type="subcellular location">
    <subcellularLocation>
        <location evidence="1">Cytoplasm</location>
    </subcellularLocation>
</comment>
<dbReference type="EMBL" id="MEHA01000026">
    <property type="protein sequence ID" value="ODR45556.1"/>
    <property type="molecule type" value="Genomic_DNA"/>
</dbReference>
<proteinExistence type="inferred from homology"/>
<reference evidence="2 5" key="1">
    <citation type="submission" date="2016-08" db="EMBL/GenBank/DDBJ databases">
        <title>Characterization of Isolates of Eisenbergiella tayi Derived from Blood Cultures, Using Whole Genome Sequencing.</title>
        <authorList>
            <person name="Bernier A.-M."/>
            <person name="Burdz T."/>
            <person name="Wiebe D."/>
            <person name="Bernard K."/>
        </authorList>
    </citation>
    <scope>NUCLEOTIDE SEQUENCE [LARGE SCALE GENOMIC DNA]</scope>
    <source>
        <strain evidence="2 5">NML120146</strain>
    </source>
</reference>
<keyword evidence="1" id="KW-0698">rRNA processing</keyword>
<evidence type="ECO:0000313" key="4">
    <source>
        <dbReference type="Proteomes" id="UP000094271"/>
    </source>
</evidence>
<reference evidence="3 4" key="2">
    <citation type="submission" date="2016-08" db="EMBL/GenBank/DDBJ databases">
        <authorList>
            <person name="Seilhamer J.J."/>
        </authorList>
    </citation>
    <scope>NUCLEOTIDE SEQUENCE [LARGE SCALE GENOMIC DNA]</scope>
    <source>
        <strain evidence="3 4">NML150140-1</strain>
    </source>
</reference>
<comment type="caution">
    <text evidence="1">Lacks conserved residue(s) required for the propagation of feature annotation.</text>
</comment>
<organism evidence="3 4">
    <name type="scientific">Eisenbergiella tayi</name>
    <dbReference type="NCBI Taxonomy" id="1432052"/>
    <lineage>
        <taxon>Bacteria</taxon>
        <taxon>Bacillati</taxon>
        <taxon>Bacillota</taxon>
        <taxon>Clostridia</taxon>
        <taxon>Lachnospirales</taxon>
        <taxon>Lachnospiraceae</taxon>
        <taxon>Eisenbergiella</taxon>
    </lineage>
</organism>
<dbReference type="InterPro" id="IPR029063">
    <property type="entry name" value="SAM-dependent_MTases_sf"/>
</dbReference>
<dbReference type="HAMAP" id="MF_01523">
    <property type="entry name" value="16SrRNA_methyltr_J"/>
    <property type="match status" value="1"/>
</dbReference>
<keyword evidence="1" id="KW-0963">Cytoplasm</keyword>
<dbReference type="PANTHER" id="PTHR36112">
    <property type="entry name" value="RIBOSOMAL RNA SMALL SUBUNIT METHYLTRANSFERASE J"/>
    <property type="match status" value="1"/>
</dbReference>
<feature type="binding site" evidence="1">
    <location>
        <position position="177"/>
    </location>
    <ligand>
        <name>S-adenosyl-L-methionine</name>
        <dbReference type="ChEBI" id="CHEBI:59789"/>
    </ligand>
</feature>
<sequence>MSDLDDNDMEIISKSDMNREVSPQLDEQLITDIIKKDAYGKNTDLTLRPDKDGLTLAGNSQSLRGDFTRMRSRINPGNLNRELLIKASKIKGKAEGLTAVDATAGLGEDAFLLAAAGFSVRLYERDPVIAALLHDALSRAAAIPDLAAIVGRMELFETDSLTALPQLGFNPDVVLLDPMFPARQKSALIKKKFQLLQQLEQPCTDEDALLHAAIASAPYKIVIKRPLKGAWLADRKPDYSLKGKTIRYDCIVLTNSGREGGLVECTKQTQRMAER</sequence>
<gene>
    <name evidence="1" type="primary">rsmJ</name>
    <name evidence="3" type="ORF">BEI59_26225</name>
    <name evidence="2" type="ORF">BEI63_30660</name>
</gene>
<accession>A0A1E3UAK0</accession>
<comment type="function">
    <text evidence="1">Specifically methylates the guanosine in position 1516 of 16S rRNA.</text>
</comment>
<dbReference type="AlphaFoldDB" id="A0A1E3UAK0"/>
<dbReference type="Proteomes" id="UP000094869">
    <property type="component" value="Unassembled WGS sequence"/>
</dbReference>
<keyword evidence="5" id="KW-1185">Reference proteome</keyword>
<protein>
    <recommendedName>
        <fullName evidence="1">Ribosomal RNA small subunit methyltransferase J</fullName>
        <ecNumber evidence="1">2.1.1.242</ecNumber>
    </recommendedName>
    <alternativeName>
        <fullName evidence="1">16S rRNA m2G1516 methyltransferase</fullName>
    </alternativeName>
    <alternativeName>
        <fullName evidence="1">rRNA (guanine-N(2)-)-methyltransferase</fullName>
    </alternativeName>
</protein>
<evidence type="ECO:0000313" key="3">
    <source>
        <dbReference type="EMBL" id="ODR45556.1"/>
    </source>
</evidence>
<comment type="catalytic activity">
    <reaction evidence="1">
        <text>guanosine(1516) in 16S rRNA + S-adenosyl-L-methionine = N(2)-methylguanosine(1516) in 16S rRNA + S-adenosyl-L-homocysteine + H(+)</text>
        <dbReference type="Rhea" id="RHEA:43220"/>
        <dbReference type="Rhea" id="RHEA-COMP:10412"/>
        <dbReference type="Rhea" id="RHEA-COMP:10413"/>
        <dbReference type="ChEBI" id="CHEBI:15378"/>
        <dbReference type="ChEBI" id="CHEBI:57856"/>
        <dbReference type="ChEBI" id="CHEBI:59789"/>
        <dbReference type="ChEBI" id="CHEBI:74269"/>
        <dbReference type="ChEBI" id="CHEBI:74481"/>
        <dbReference type="EC" id="2.1.1.242"/>
    </reaction>
</comment>
<dbReference type="SUPFAM" id="SSF53335">
    <property type="entry name" value="S-adenosyl-L-methionine-dependent methyltransferases"/>
    <property type="match status" value="1"/>
</dbReference>
<comment type="similarity">
    <text evidence="1">Belongs to the methyltransferase superfamily. RsmJ family.</text>
</comment>
<keyword evidence="1 3" id="KW-0808">Transferase</keyword>
<dbReference type="RefSeq" id="WP_069410448.1">
    <property type="nucleotide sequence ID" value="NZ_JAQCZP010000026.1"/>
</dbReference>
<dbReference type="InterPro" id="IPR007536">
    <property type="entry name" value="16SrRNA_methylTrfase_J"/>
</dbReference>
<name>A0A1E3UAK0_9FIRM</name>